<feature type="region of interest" description="Disordered" evidence="1">
    <location>
        <begin position="407"/>
        <end position="430"/>
    </location>
</feature>
<dbReference type="Gene3D" id="1.10.30.50">
    <property type="match status" value="1"/>
</dbReference>
<dbReference type="InterPro" id="IPR003615">
    <property type="entry name" value="HNH_nuc"/>
</dbReference>
<evidence type="ECO:0000256" key="1">
    <source>
        <dbReference type="SAM" id="MobiDB-lite"/>
    </source>
</evidence>
<evidence type="ECO:0000313" key="3">
    <source>
        <dbReference type="EMBL" id="MDR7330115.1"/>
    </source>
</evidence>
<feature type="compositionally biased region" description="Acidic residues" evidence="1">
    <location>
        <begin position="421"/>
        <end position="430"/>
    </location>
</feature>
<accession>A0ABU1ZZ46</accession>
<dbReference type="Proteomes" id="UP001180840">
    <property type="component" value="Unassembled WGS sequence"/>
</dbReference>
<organism evidence="3 4">
    <name type="scientific">Corynebacterium guangdongense</name>
    <dbReference type="NCBI Taxonomy" id="1783348"/>
    <lineage>
        <taxon>Bacteria</taxon>
        <taxon>Bacillati</taxon>
        <taxon>Actinomycetota</taxon>
        <taxon>Actinomycetes</taxon>
        <taxon>Mycobacteriales</taxon>
        <taxon>Corynebacteriaceae</taxon>
        <taxon>Corynebacterium</taxon>
    </lineage>
</organism>
<dbReference type="RefSeq" id="WP_290195520.1">
    <property type="nucleotide sequence ID" value="NZ_CP047654.1"/>
</dbReference>
<name>A0ABU1ZZ46_9CORY</name>
<proteinExistence type="predicted"/>
<evidence type="ECO:0000259" key="2">
    <source>
        <dbReference type="SMART" id="SM00507"/>
    </source>
</evidence>
<feature type="region of interest" description="Disordered" evidence="1">
    <location>
        <begin position="169"/>
        <end position="192"/>
    </location>
</feature>
<comment type="caution">
    <text evidence="3">The sequence shown here is derived from an EMBL/GenBank/DDBJ whole genome shotgun (WGS) entry which is preliminary data.</text>
</comment>
<reference evidence="3" key="1">
    <citation type="submission" date="2023-07" db="EMBL/GenBank/DDBJ databases">
        <title>Sequencing the genomes of 1000 actinobacteria strains.</title>
        <authorList>
            <person name="Klenk H.-P."/>
        </authorList>
    </citation>
    <scope>NUCLEOTIDE SEQUENCE</scope>
    <source>
        <strain evidence="3">DSM 107476</strain>
    </source>
</reference>
<dbReference type="CDD" id="cd00085">
    <property type="entry name" value="HNHc"/>
    <property type="match status" value="1"/>
</dbReference>
<keyword evidence="4" id="KW-1185">Reference proteome</keyword>
<dbReference type="EMBL" id="JAVDXZ010000001">
    <property type="protein sequence ID" value="MDR7330115.1"/>
    <property type="molecule type" value="Genomic_DNA"/>
</dbReference>
<evidence type="ECO:0000313" key="4">
    <source>
        <dbReference type="Proteomes" id="UP001180840"/>
    </source>
</evidence>
<gene>
    <name evidence="3" type="ORF">J2S39_001791</name>
</gene>
<protein>
    <recommendedName>
        <fullName evidence="2">HNH nuclease domain-containing protein</fullName>
    </recommendedName>
</protein>
<feature type="domain" description="HNH nuclease" evidence="2">
    <location>
        <begin position="297"/>
        <end position="349"/>
    </location>
</feature>
<dbReference type="SMART" id="SM00507">
    <property type="entry name" value="HNHc"/>
    <property type="match status" value="1"/>
</dbReference>
<sequence>MIDYRFGGTTLMNEPYFTVCAPDDPLAQVTRLARQADYDAWQACYRTAGPIDAAERDWDEHAATLAVSIGSTKRRIEQHLIAFDYLERLPLLRALIEDMMHLDTYVLVRMAEVLLKLHPSLDANPEVWVFIDEELTAYLTPTAPAQILPGANNIVRKLQRVLLVLQEELPKPPPADPGDDPDAGFQSYPDGTDTTALSFSHETGLAAILEQAIRTHATAQGLSMTQAHADILLNKVQVKMHLNLYQAHDVENAPMFLADNTMISGEGRRQLAPYITATRDIDAVDGFVAEGYQPTAAQRAFIEGRDGYCRWVGCGKLAKDCDKDHRINHSEGGETSTDQMVSACRPHHNRKTEGLVYYAFDKHTGNVYWLYQDGTWAVDEPKGPLAPVNRRWLATLAERLKKRRQRLWQEHPATEAPAAVPDEEGGEPPF</sequence>